<dbReference type="SUPFAM" id="SSF48452">
    <property type="entry name" value="TPR-like"/>
    <property type="match status" value="1"/>
</dbReference>
<organism evidence="1 2">
    <name type="scientific">Citrobacter amalonaticus</name>
    <dbReference type="NCBI Taxonomy" id="35703"/>
    <lineage>
        <taxon>Bacteria</taxon>
        <taxon>Pseudomonadati</taxon>
        <taxon>Pseudomonadota</taxon>
        <taxon>Gammaproteobacteria</taxon>
        <taxon>Enterobacterales</taxon>
        <taxon>Enterobacteriaceae</taxon>
        <taxon>Citrobacter</taxon>
    </lineage>
</organism>
<dbReference type="RefSeq" id="WP_103777031.1">
    <property type="nucleotide sequence ID" value="NZ_PQLX01000005.1"/>
</dbReference>
<protein>
    <submittedName>
        <fullName evidence="1">Vi polysaccharide biosynthesis protein TviD</fullName>
    </submittedName>
</protein>
<name>A0A2S4RVQ6_CITAM</name>
<gene>
    <name evidence="1" type="ORF">C3430_14430</name>
</gene>
<proteinExistence type="predicted"/>
<reference evidence="1 2" key="1">
    <citation type="submission" date="2018-01" db="EMBL/GenBank/DDBJ databases">
        <title>Complete genome sequences of 14 Citrobacter spp. isolated from plant in Canada.</title>
        <authorList>
            <person name="Bhandare S.G."/>
            <person name="Colavecchio A."/>
            <person name="Jeukens J."/>
            <person name="Emond-Rheault J.-G."/>
            <person name="Freschi L."/>
            <person name="Hamel J."/>
            <person name="Kukavica-Ibrulj I."/>
            <person name="Levesque R."/>
            <person name="Goodridge L."/>
        </authorList>
    </citation>
    <scope>NUCLEOTIDE SEQUENCE [LARGE SCALE GENOMIC DNA]</scope>
    <source>
        <strain evidence="1 2">S1285</strain>
    </source>
</reference>
<dbReference type="EMBL" id="PQLX01000005">
    <property type="protein sequence ID" value="POU64387.1"/>
    <property type="molecule type" value="Genomic_DNA"/>
</dbReference>
<dbReference type="Proteomes" id="UP000237003">
    <property type="component" value="Unassembled WGS sequence"/>
</dbReference>
<evidence type="ECO:0000313" key="2">
    <source>
        <dbReference type="Proteomes" id="UP000237003"/>
    </source>
</evidence>
<dbReference type="OrthoDB" id="8622636at2"/>
<comment type="caution">
    <text evidence="1">The sequence shown here is derived from an EMBL/GenBank/DDBJ whole genome shotgun (WGS) entry which is preliminary data.</text>
</comment>
<dbReference type="AlphaFoldDB" id="A0A2S4RVQ6"/>
<evidence type="ECO:0000313" key="1">
    <source>
        <dbReference type="EMBL" id="POU64387.1"/>
    </source>
</evidence>
<dbReference type="Gene3D" id="1.25.40.10">
    <property type="entry name" value="Tetratricopeptide repeat domain"/>
    <property type="match status" value="2"/>
</dbReference>
<sequence>MKSSGMFTLTPIGSCRIVNPVKRAQPYFNFQANFKKIYGFTHTSSEALQQIRFILGTVSIPENVQPFIFRPSIQYTNADIHALSDFYIVEISSQKKIMAYDYCLQINYLTRHFYDFFSKPERARIYWSLATKGNQQKLEAYLKEEPCYVGMSQDDRELLRSIHVEQMDEQAIEQDMQEIVQLLGRDRVMFMTHVNALTRAGALIQSRSRLIKNVETIASKMDIPCINPTHLMAKWGQKRSLERNGDDLTHYTDLFGDAIVASIFKDVINSKIHHVDGTRQEKQDQMRELTLLINKLLANDEIVLASQKLFAALRNKQQDPILVQLRSVLFSRLGYFEQAYQDIVDVEQIIGTTDSTLRCRLKALHGLGHWEEALSTAEMMLSNEIEDEEVLTVAADSADALQLFDKSYQYWKRVLLLNPATHSGWVNFLNSTQYFRDGKAFSEAFFAGVESNCLSDAFMEKGLSLAISFKNELIFKQTLEWLLQHESGFALTALSAIPDAGLIFRAASSIKNMSHQLALSSSYKDKLQDVFVAWNTMALSLHSVDDFVSLSTSLVYTYSAFIVYPHARISSFNNEVKTAWREKLKEMYESEDYENIVAGAKIVWPLLEFDPVSAVYCARTLVNIESWKEACTLSHMTLMRNPAITSLQAITLRSLRHINDIPFLVDLIADLMSISPSFQNPSVNVLFEKECRHVATRALKFVRQKKNEGRLDEALSLLIKLKRIDPDVQRLVREYKQIIRLFDDSIKEGGGVITSLENLDYARKLLVFDNENTYALKYAALNSMHLRDYEQALLYWQRLEKVSGPTDSVTRQIAICQTTLSKNTSRKG</sequence>
<dbReference type="InterPro" id="IPR011990">
    <property type="entry name" value="TPR-like_helical_dom_sf"/>
</dbReference>
<accession>A0A2S4RVQ6</accession>